<dbReference type="Proteomes" id="UP000477911">
    <property type="component" value="Unassembled WGS sequence"/>
</dbReference>
<reference evidence="2 3" key="1">
    <citation type="submission" date="2019-12" db="EMBL/GenBank/DDBJ databases">
        <authorList>
            <person name="Li M."/>
        </authorList>
    </citation>
    <scope>NUCLEOTIDE SEQUENCE [LARGE SCALE GENOMIC DNA]</scope>
    <source>
        <strain evidence="2 3">GBMRC 2024</strain>
    </source>
</reference>
<accession>A0A6L7G628</accession>
<dbReference type="Gene3D" id="2.160.20.10">
    <property type="entry name" value="Single-stranded right-handed beta-helix, Pectin lyase-like"/>
    <property type="match status" value="1"/>
</dbReference>
<keyword evidence="3" id="KW-1185">Reference proteome</keyword>
<evidence type="ECO:0000313" key="3">
    <source>
        <dbReference type="Proteomes" id="UP000477911"/>
    </source>
</evidence>
<proteinExistence type="predicted"/>
<evidence type="ECO:0000259" key="1">
    <source>
        <dbReference type="Pfam" id="PF12708"/>
    </source>
</evidence>
<protein>
    <recommendedName>
        <fullName evidence="1">Rhamnogalacturonase A/B/Epimerase-like pectate lyase domain-containing protein</fullName>
    </recommendedName>
</protein>
<comment type="caution">
    <text evidence="2">The sequence shown here is derived from an EMBL/GenBank/DDBJ whole genome shotgun (WGS) entry which is preliminary data.</text>
</comment>
<dbReference type="AlphaFoldDB" id="A0A6L7G628"/>
<sequence length="803" mass="84911">MVTVPSTPRINTITLAAASAGPFEVGFRLFESDAVAVFIDKDSVTTGYTITANFSDNYTDDATILFDEDLPIGTVIDLFGDMSTARGNDYGYTEPTLTDKLNVELARVTAMVSEARSWAKRGLQTFSNQAPYAPSSGRAPIWDEDRGGYIDGPSADEISGAQGNAEAAKISAGQAALYEGVWLDDVAAVEADTSITFEAGEGQVAAGNYVRTRSEQFSYEVAPETEDDPDNATGLGVPLYVRPRDRWSFNVAAFKRGLTDDTTALLRAVSRAQEAGGGEVFLPPGTFVTEDTLLITEAISIRGAGKRQSVLKPASDFLGSPVIELLETNFIGTDNGGSVPDLTKDNAGVMLRDFSIRSQRDLAGLQHGIRCTGRNDRMAWYDIYIEGLRGTHFHFGHYNGVNSEGNDAACYIRECDFYSIESRGGGDGSDTTDPHPAVVIDTWGIGDGTNLCNFFGPRIVYPYFVGLHIGHNFNRANMGLATGTVPIAGNAIRRVDMLLPLFHAINSSASGGHTSPMARMTGWVSSCQWHAAKFNSTIAGQPGLEMNGASTDIWTTDEDGDPVYSSTDVKAPAEIVVSGDVTSGAGDTFVVNNAGRVKSSWAQMSTSGTDLVIGPNVTGPIIAEMPSNVTTSIDSAATAKAAGAMAALAALPGVFSVIRLGTDADSPWLISGTGHPEGSIAAPAGSIYLKKDQSPGENDSDQVFTKKGGTGTTGWLALQSAAVFASTAYPSTLTPGASYVVNDLRRIGAALSDGTAIQAGMWRDTPPTDAGSNGRIGEMSADDNYFYACTDEDTWKRVALSSW</sequence>
<evidence type="ECO:0000313" key="2">
    <source>
        <dbReference type="EMBL" id="MXN19122.1"/>
    </source>
</evidence>
<dbReference type="Pfam" id="PF12708">
    <property type="entry name" value="Pect-lyase_RHGA_epim"/>
    <property type="match status" value="1"/>
</dbReference>
<dbReference type="EMBL" id="WUMU01000016">
    <property type="protein sequence ID" value="MXN19122.1"/>
    <property type="molecule type" value="Genomic_DNA"/>
</dbReference>
<dbReference type="InterPro" id="IPR012334">
    <property type="entry name" value="Pectin_lyas_fold"/>
</dbReference>
<dbReference type="InterPro" id="IPR011050">
    <property type="entry name" value="Pectin_lyase_fold/virulence"/>
</dbReference>
<gene>
    <name evidence="2" type="ORF">GR170_14860</name>
</gene>
<name>A0A6L7G628_9RHOB</name>
<organism evidence="2 3">
    <name type="scientific">Pseudooceanicola albus</name>
    <dbReference type="NCBI Taxonomy" id="2692189"/>
    <lineage>
        <taxon>Bacteria</taxon>
        <taxon>Pseudomonadati</taxon>
        <taxon>Pseudomonadota</taxon>
        <taxon>Alphaproteobacteria</taxon>
        <taxon>Rhodobacterales</taxon>
        <taxon>Paracoccaceae</taxon>
        <taxon>Pseudooceanicola</taxon>
    </lineage>
</organism>
<dbReference type="SUPFAM" id="SSF51126">
    <property type="entry name" value="Pectin lyase-like"/>
    <property type="match status" value="1"/>
</dbReference>
<dbReference type="InterPro" id="IPR024535">
    <property type="entry name" value="RHGA/B-epi-like_pectate_lyase"/>
</dbReference>
<dbReference type="RefSeq" id="WP_160895239.1">
    <property type="nucleotide sequence ID" value="NZ_WUMU01000016.1"/>
</dbReference>
<feature type="domain" description="Rhamnogalacturonase A/B/Epimerase-like pectate lyase" evidence="1">
    <location>
        <begin position="257"/>
        <end position="325"/>
    </location>
</feature>